<evidence type="ECO:0000256" key="2">
    <source>
        <dbReference type="SAM" id="MobiDB-lite"/>
    </source>
</evidence>
<dbReference type="VEuPathDB" id="VectorBase:HLOH_061787"/>
<dbReference type="AlphaFoldDB" id="A0A9J6H923"/>
<evidence type="ECO:0000313" key="4">
    <source>
        <dbReference type="Proteomes" id="UP000821853"/>
    </source>
</evidence>
<evidence type="ECO:0000313" key="3">
    <source>
        <dbReference type="EMBL" id="KAH9383586.1"/>
    </source>
</evidence>
<proteinExistence type="inferred from homology"/>
<dbReference type="PANTHER" id="PTHR11941">
    <property type="entry name" value="ENOYL-COA HYDRATASE-RELATED"/>
    <property type="match status" value="1"/>
</dbReference>
<feature type="region of interest" description="Disordered" evidence="2">
    <location>
        <begin position="119"/>
        <end position="196"/>
    </location>
</feature>
<dbReference type="InterPro" id="IPR001753">
    <property type="entry name" value="Enoyl-CoA_hydra/iso"/>
</dbReference>
<feature type="compositionally biased region" description="Basic residues" evidence="2">
    <location>
        <begin position="136"/>
        <end position="151"/>
    </location>
</feature>
<feature type="region of interest" description="Disordered" evidence="2">
    <location>
        <begin position="235"/>
        <end position="262"/>
    </location>
</feature>
<evidence type="ECO:0000256" key="1">
    <source>
        <dbReference type="ARBA" id="ARBA00005254"/>
    </source>
</evidence>
<name>A0A9J6H923_HAELO</name>
<comment type="similarity">
    <text evidence="1">Belongs to the enoyl-CoA hydratase/isomerase family.</text>
</comment>
<dbReference type="InterPro" id="IPR029045">
    <property type="entry name" value="ClpP/crotonase-like_dom_sf"/>
</dbReference>
<organism evidence="3 4">
    <name type="scientific">Haemaphysalis longicornis</name>
    <name type="common">Bush tick</name>
    <dbReference type="NCBI Taxonomy" id="44386"/>
    <lineage>
        <taxon>Eukaryota</taxon>
        <taxon>Metazoa</taxon>
        <taxon>Ecdysozoa</taxon>
        <taxon>Arthropoda</taxon>
        <taxon>Chelicerata</taxon>
        <taxon>Arachnida</taxon>
        <taxon>Acari</taxon>
        <taxon>Parasitiformes</taxon>
        <taxon>Ixodida</taxon>
        <taxon>Ixodoidea</taxon>
        <taxon>Ixodidae</taxon>
        <taxon>Haemaphysalinae</taxon>
        <taxon>Haemaphysalis</taxon>
    </lineage>
</organism>
<accession>A0A9J6H923</accession>
<keyword evidence="4" id="KW-1185">Reference proteome</keyword>
<dbReference type="Gene3D" id="3.90.226.10">
    <property type="entry name" value="2-enoyl-CoA Hydratase, Chain A, domain 1"/>
    <property type="match status" value="2"/>
</dbReference>
<dbReference type="SUPFAM" id="SSF52096">
    <property type="entry name" value="ClpP/crotonase"/>
    <property type="match status" value="2"/>
</dbReference>
<dbReference type="OMA" id="HICHLPR"/>
<dbReference type="Proteomes" id="UP000821853">
    <property type="component" value="Unassembled WGS sequence"/>
</dbReference>
<dbReference type="PANTHER" id="PTHR11941:SF171">
    <property type="entry name" value="SD19268P"/>
    <property type="match status" value="1"/>
</dbReference>
<dbReference type="GO" id="GO:0005739">
    <property type="term" value="C:mitochondrion"/>
    <property type="evidence" value="ECO:0007669"/>
    <property type="project" value="TreeGrafter"/>
</dbReference>
<dbReference type="EMBL" id="JABSTR010001184">
    <property type="protein sequence ID" value="KAH9383586.1"/>
    <property type="molecule type" value="Genomic_DNA"/>
</dbReference>
<dbReference type="CDD" id="cd06558">
    <property type="entry name" value="crotonase-like"/>
    <property type="match status" value="1"/>
</dbReference>
<dbReference type="Pfam" id="PF00378">
    <property type="entry name" value="ECH_1"/>
    <property type="match status" value="2"/>
</dbReference>
<reference evidence="3 4" key="1">
    <citation type="journal article" date="2020" name="Cell">
        <title>Large-Scale Comparative Analyses of Tick Genomes Elucidate Their Genetic Diversity and Vector Capacities.</title>
        <authorList>
            <consortium name="Tick Genome and Microbiome Consortium (TIGMIC)"/>
            <person name="Jia N."/>
            <person name="Wang J."/>
            <person name="Shi W."/>
            <person name="Du L."/>
            <person name="Sun Y."/>
            <person name="Zhan W."/>
            <person name="Jiang J.F."/>
            <person name="Wang Q."/>
            <person name="Zhang B."/>
            <person name="Ji P."/>
            <person name="Bell-Sakyi L."/>
            <person name="Cui X.M."/>
            <person name="Yuan T.T."/>
            <person name="Jiang B.G."/>
            <person name="Yang W.F."/>
            <person name="Lam T.T."/>
            <person name="Chang Q.C."/>
            <person name="Ding S.J."/>
            <person name="Wang X.J."/>
            <person name="Zhu J.G."/>
            <person name="Ruan X.D."/>
            <person name="Zhao L."/>
            <person name="Wei J.T."/>
            <person name="Ye R.Z."/>
            <person name="Que T.C."/>
            <person name="Du C.H."/>
            <person name="Zhou Y.H."/>
            <person name="Cheng J.X."/>
            <person name="Dai P.F."/>
            <person name="Guo W.B."/>
            <person name="Han X.H."/>
            <person name="Huang E.J."/>
            <person name="Li L.F."/>
            <person name="Wei W."/>
            <person name="Gao Y.C."/>
            <person name="Liu J.Z."/>
            <person name="Shao H.Z."/>
            <person name="Wang X."/>
            <person name="Wang C.C."/>
            <person name="Yang T.C."/>
            <person name="Huo Q.B."/>
            <person name="Li W."/>
            <person name="Chen H.Y."/>
            <person name="Chen S.E."/>
            <person name="Zhou L.G."/>
            <person name="Ni X.B."/>
            <person name="Tian J.H."/>
            <person name="Sheng Y."/>
            <person name="Liu T."/>
            <person name="Pan Y.S."/>
            <person name="Xia L.Y."/>
            <person name="Li J."/>
            <person name="Zhao F."/>
            <person name="Cao W.C."/>
        </authorList>
    </citation>
    <scope>NUCLEOTIDE SEQUENCE [LARGE SCALE GENOMIC DNA]</scope>
    <source>
        <strain evidence="3">HaeL-2018</strain>
    </source>
</reference>
<sequence>MASALLVRTLMRHSPLRSTSCCCSRRLSPLNNSRDAGPTITPRRTRSSSRNSAGSTRGIAILGFNRPRARNAIGKVFLKQLEASLDCLRFDESLRILILRSLVPGVFCAGADLRSGPPCPSATSALRGPPPGGHGRPGRLPHAHHSGHVRAPRWAEGSSSRSRATCASPPTRQDGIGRDHAGDHPGAGGTQRLPRVVGRSKAKELIFTGRVLDGEQAEDIGLVNYVVEAEQAGRRGLPEGTAAGRGDPAAGPHRLAHGEAGD</sequence>
<dbReference type="GO" id="GO:0006635">
    <property type="term" value="P:fatty acid beta-oxidation"/>
    <property type="evidence" value="ECO:0007669"/>
    <property type="project" value="TreeGrafter"/>
</dbReference>
<feature type="compositionally biased region" description="Polar residues" evidence="2">
    <location>
        <begin position="157"/>
        <end position="171"/>
    </location>
</feature>
<comment type="caution">
    <text evidence="3">The sequence shown here is derived from an EMBL/GenBank/DDBJ whole genome shotgun (WGS) entry which is preliminary data.</text>
</comment>
<feature type="region of interest" description="Disordered" evidence="2">
    <location>
        <begin position="33"/>
        <end position="54"/>
    </location>
</feature>
<gene>
    <name evidence="3" type="ORF">HPB48_025203</name>
</gene>
<protein>
    <submittedName>
        <fullName evidence="3">Uncharacterized protein</fullName>
    </submittedName>
</protein>
<dbReference type="OrthoDB" id="410701at2759"/>